<feature type="non-terminal residue" evidence="5">
    <location>
        <position position="1"/>
    </location>
</feature>
<sequence>KERDRMLLLLRKTGGERPRGGGCTCLLLLLLLLLEASLPLVSAKGFPDIPGDFCRNRKPSECCEDRYDDCSVPILGTLCYCDEFCLVKDADTVHDDCCPDFREVCLGERPEEKPSQDDPGQLHYSVCEKDGVRLLFGTSYKFNCNTCWCEKGGLVCEEDQCMVDEDVIEEVNFRLRQYGWRATNYSSFWGRKTKDGLLLRTGTLYPQDLSTDLHPIKLSPDVSSIPQKFDARTEPRWQGRIGGVADQGWCGASWAFSTMGVIQDRISIVAKGLANIQLSAQNLLSCAKLGQNGCDGGYIDRAWHYLRRVGVVLEECYQYESGASGKVPKCLIHGKDTSNLECEHKYQYKSEPAYRISSKEEDIQWEILTNGPVQAMMEVHSDLFMYKSGVYSYSGLAGQETASHSVKIIGWGEAALPDMEPVKYWVVSNSWGTEWGERGHFRIRRGINELGIESFIIAVRPRLANYVYG</sequence>
<name>A0AAW0WYJ2_CHEQU</name>
<evidence type="ECO:0000256" key="1">
    <source>
        <dbReference type="ARBA" id="ARBA00008455"/>
    </source>
</evidence>
<evidence type="ECO:0000313" key="6">
    <source>
        <dbReference type="Proteomes" id="UP001445076"/>
    </source>
</evidence>
<dbReference type="PROSITE" id="PS50958">
    <property type="entry name" value="SMB_2"/>
    <property type="match status" value="1"/>
</dbReference>
<keyword evidence="3" id="KW-0732">Signal</keyword>
<dbReference type="SMART" id="SM00645">
    <property type="entry name" value="Pept_C1"/>
    <property type="match status" value="1"/>
</dbReference>
<dbReference type="Proteomes" id="UP001445076">
    <property type="component" value="Unassembled WGS sequence"/>
</dbReference>
<feature type="domain" description="SMB" evidence="4">
    <location>
        <begin position="58"/>
        <end position="110"/>
    </location>
</feature>
<dbReference type="PANTHER" id="PTHR12411">
    <property type="entry name" value="CYSTEINE PROTEASE FAMILY C1-RELATED"/>
    <property type="match status" value="1"/>
</dbReference>
<dbReference type="PRINTS" id="PR00705">
    <property type="entry name" value="PAPAIN"/>
</dbReference>
<dbReference type="InterPro" id="IPR000668">
    <property type="entry name" value="Peptidase_C1A_C"/>
</dbReference>
<dbReference type="GO" id="GO:0008234">
    <property type="term" value="F:cysteine-type peptidase activity"/>
    <property type="evidence" value="ECO:0007669"/>
    <property type="project" value="InterPro"/>
</dbReference>
<comment type="similarity">
    <text evidence="1">Belongs to the peptidase C1 family.</text>
</comment>
<feature type="non-terminal residue" evidence="5">
    <location>
        <position position="469"/>
    </location>
</feature>
<accession>A0AAW0WYJ2</accession>
<keyword evidence="6" id="KW-1185">Reference proteome</keyword>
<organism evidence="5 6">
    <name type="scientific">Cherax quadricarinatus</name>
    <name type="common">Australian red claw crayfish</name>
    <dbReference type="NCBI Taxonomy" id="27406"/>
    <lineage>
        <taxon>Eukaryota</taxon>
        <taxon>Metazoa</taxon>
        <taxon>Ecdysozoa</taxon>
        <taxon>Arthropoda</taxon>
        <taxon>Crustacea</taxon>
        <taxon>Multicrustacea</taxon>
        <taxon>Malacostraca</taxon>
        <taxon>Eumalacostraca</taxon>
        <taxon>Eucarida</taxon>
        <taxon>Decapoda</taxon>
        <taxon>Pleocyemata</taxon>
        <taxon>Astacidea</taxon>
        <taxon>Parastacoidea</taxon>
        <taxon>Parastacidae</taxon>
        <taxon>Cherax</taxon>
    </lineage>
</organism>
<dbReference type="EMBL" id="JARKIK010000043">
    <property type="protein sequence ID" value="KAK8736672.1"/>
    <property type="molecule type" value="Genomic_DNA"/>
</dbReference>
<evidence type="ECO:0000256" key="3">
    <source>
        <dbReference type="SAM" id="SignalP"/>
    </source>
</evidence>
<keyword evidence="2" id="KW-1015">Disulfide bond</keyword>
<reference evidence="5 6" key="1">
    <citation type="journal article" date="2024" name="BMC Genomics">
        <title>Genome assembly of redclaw crayfish (Cherax quadricarinatus) provides insights into its immune adaptation and hypoxia tolerance.</title>
        <authorList>
            <person name="Liu Z."/>
            <person name="Zheng J."/>
            <person name="Li H."/>
            <person name="Fang K."/>
            <person name="Wang S."/>
            <person name="He J."/>
            <person name="Zhou D."/>
            <person name="Weng S."/>
            <person name="Chi M."/>
            <person name="Gu Z."/>
            <person name="He J."/>
            <person name="Li F."/>
            <person name="Wang M."/>
        </authorList>
    </citation>
    <scope>NUCLEOTIDE SEQUENCE [LARGE SCALE GENOMIC DNA]</scope>
    <source>
        <strain evidence="5">ZL_2023a</strain>
    </source>
</reference>
<dbReference type="InterPro" id="IPR025660">
    <property type="entry name" value="Pept_his_AS"/>
</dbReference>
<comment type="caution">
    <text evidence="5">The sequence shown here is derived from an EMBL/GenBank/DDBJ whole genome shotgun (WGS) entry which is preliminary data.</text>
</comment>
<dbReference type="InterPro" id="IPR013128">
    <property type="entry name" value="Peptidase_C1A"/>
</dbReference>
<proteinExistence type="inferred from homology"/>
<evidence type="ECO:0000256" key="2">
    <source>
        <dbReference type="ARBA" id="ARBA00023157"/>
    </source>
</evidence>
<evidence type="ECO:0000313" key="5">
    <source>
        <dbReference type="EMBL" id="KAK8736672.1"/>
    </source>
</evidence>
<dbReference type="Gene3D" id="3.90.70.10">
    <property type="entry name" value="Cysteine proteinases"/>
    <property type="match status" value="1"/>
</dbReference>
<dbReference type="GO" id="GO:0006508">
    <property type="term" value="P:proteolysis"/>
    <property type="evidence" value="ECO:0007669"/>
    <property type="project" value="InterPro"/>
</dbReference>
<dbReference type="InterPro" id="IPR038765">
    <property type="entry name" value="Papain-like_cys_pep_sf"/>
</dbReference>
<dbReference type="Pfam" id="PF00112">
    <property type="entry name" value="Peptidase_C1"/>
    <property type="match status" value="1"/>
</dbReference>
<dbReference type="CDD" id="cd02620">
    <property type="entry name" value="Peptidase_C1A_CathepsinB"/>
    <property type="match status" value="1"/>
</dbReference>
<feature type="signal peptide" evidence="3">
    <location>
        <begin position="1"/>
        <end position="43"/>
    </location>
</feature>
<evidence type="ECO:0000259" key="4">
    <source>
        <dbReference type="PROSITE" id="PS50958"/>
    </source>
</evidence>
<dbReference type="PROSITE" id="PS00639">
    <property type="entry name" value="THIOL_PROTEASE_HIS"/>
    <property type="match status" value="1"/>
</dbReference>
<dbReference type="AlphaFoldDB" id="A0AAW0WYJ2"/>
<feature type="chain" id="PRO_5043553248" description="SMB domain-containing protein" evidence="3">
    <location>
        <begin position="44"/>
        <end position="469"/>
    </location>
</feature>
<protein>
    <recommendedName>
        <fullName evidence="4">SMB domain-containing protein</fullName>
    </recommendedName>
</protein>
<dbReference type="InterPro" id="IPR001212">
    <property type="entry name" value="Somatomedin_B_dom"/>
</dbReference>
<gene>
    <name evidence="5" type="ORF">OTU49_004584</name>
</gene>
<dbReference type="SUPFAM" id="SSF54001">
    <property type="entry name" value="Cysteine proteinases"/>
    <property type="match status" value="1"/>
</dbReference>